<evidence type="ECO:0000313" key="1">
    <source>
        <dbReference type="EMBL" id="MBX74393.1"/>
    </source>
</evidence>
<proteinExistence type="predicted"/>
<name>A0A2P2R564_RHIMU</name>
<dbReference type="AlphaFoldDB" id="A0A2P2R564"/>
<dbReference type="EMBL" id="GGEC01093909">
    <property type="protein sequence ID" value="MBX74393.1"/>
    <property type="molecule type" value="Transcribed_RNA"/>
</dbReference>
<sequence length="36" mass="3986">MAQGPCIIFSSSTIFHLANLFKSCLIRTLLELRCGT</sequence>
<organism evidence="1">
    <name type="scientific">Rhizophora mucronata</name>
    <name type="common">Asiatic mangrove</name>
    <dbReference type="NCBI Taxonomy" id="61149"/>
    <lineage>
        <taxon>Eukaryota</taxon>
        <taxon>Viridiplantae</taxon>
        <taxon>Streptophyta</taxon>
        <taxon>Embryophyta</taxon>
        <taxon>Tracheophyta</taxon>
        <taxon>Spermatophyta</taxon>
        <taxon>Magnoliopsida</taxon>
        <taxon>eudicotyledons</taxon>
        <taxon>Gunneridae</taxon>
        <taxon>Pentapetalae</taxon>
        <taxon>rosids</taxon>
        <taxon>fabids</taxon>
        <taxon>Malpighiales</taxon>
        <taxon>Rhizophoraceae</taxon>
        <taxon>Rhizophora</taxon>
    </lineage>
</organism>
<reference evidence="1" key="1">
    <citation type="submission" date="2018-02" db="EMBL/GenBank/DDBJ databases">
        <title>Rhizophora mucronata_Transcriptome.</title>
        <authorList>
            <person name="Meera S.P."/>
            <person name="Sreeshan A."/>
            <person name="Augustine A."/>
        </authorList>
    </citation>
    <scope>NUCLEOTIDE SEQUENCE</scope>
    <source>
        <tissue evidence="1">Leaf</tissue>
    </source>
</reference>
<protein>
    <submittedName>
        <fullName evidence="1">Uncharacterized protein</fullName>
    </submittedName>
</protein>
<accession>A0A2P2R564</accession>